<dbReference type="EMBL" id="BK014884">
    <property type="protein sequence ID" value="DAD80590.1"/>
    <property type="molecule type" value="Genomic_DNA"/>
</dbReference>
<evidence type="ECO:0000313" key="1">
    <source>
        <dbReference type="EMBL" id="DAD80590.1"/>
    </source>
</evidence>
<sequence length="856" mass="93085">MSVESYLDSIRKNTIKNSEKTSNLNNTMKDLLNYESLKKAVSAGVESGNKEQFKRLAELSKKILTNSDATTAELKETNQLLKLFYAQIPKNSSGSTAVSADSWVKALKEVLDEFGNSLPEKFQKRLKYDIVSSAAEAGANPKLVMQQLNMTQVNQTMVVQNIFDYMKDKDKKLERDAEARKPIENNEKKEQSNFWQTRLGKVIDYLGGILKSLTGVAKWAGIIAVGVAVWSQLKESLRNALQGISGLTLSLKGGISLSKFLPKGTIGKLKSSIVDGIKKSFSKVSDFLKNSVQSSKIAQSLPKRTSADVFNAQGKLIGTTDVKMIGTSAKGFANARNVTPTAMSKLGGFFKSLSKAAPFIGKALKLFGTIFTFGTGNLLVKLLPFVSKTLPFLLRAVGKIAWPLQVVASVYDFIEGFINTKGSASDKIIGGIQNVIFKFFKSIWDLFLQIPKWLLSAAKTYITFVIKMNIRVWSNIAKMISNTFKFITSPNQWKPVFNTVVEAMKSFGKNLKTSFLNGVAEMVDDILTESDMPDWLKNALVKLREKLPHSTKGSSAPASSSSSSSSLLNFDFSASVDMPSSGGGIYEPATNTVYTGRDALSAAMPLESHVTGRTPANASGINKGYGVKLSSQTADFIKRAGITERITSGMEGAHKGTKYSPRTHASGNKFDMDISTSSVTRFANTVEKLLRTPGIKEIRTERVPNWVVEGGRKLLERKGYKTRGILFNDGYPNYATGPHLDVLIDPRYSGVKGSTRNLASTQGAIDKAGDFGVQTQKASNPLVASMQAQIAKAYNEAVKSFGVKSPNQLVANQSKANTSAITAQLANKASGNAVTFSKKNDISDTNLALLRLVDIV</sequence>
<name>A0A8S5MEB9_9CAUD</name>
<protein>
    <submittedName>
        <fullName evidence="1">Uncharacterized protein</fullName>
    </submittedName>
</protein>
<proteinExistence type="predicted"/>
<organism evidence="1">
    <name type="scientific">Siphoviridae sp. ctYh54</name>
    <dbReference type="NCBI Taxonomy" id="2826379"/>
    <lineage>
        <taxon>Viruses</taxon>
        <taxon>Duplodnaviria</taxon>
        <taxon>Heunggongvirae</taxon>
        <taxon>Uroviricota</taxon>
        <taxon>Caudoviricetes</taxon>
    </lineage>
</organism>
<reference evidence="1" key="1">
    <citation type="journal article" date="2021" name="Proc. Natl. Acad. Sci. U.S.A.">
        <title>A Catalog of Tens of Thousands of Viruses from Human Metagenomes Reveals Hidden Associations with Chronic Diseases.</title>
        <authorList>
            <person name="Tisza M.J."/>
            <person name="Buck C.B."/>
        </authorList>
    </citation>
    <scope>NUCLEOTIDE SEQUENCE</scope>
    <source>
        <strain evidence="1">CtYh54</strain>
    </source>
</reference>
<accession>A0A8S5MEB9</accession>